<dbReference type="EMBL" id="GBRH01235402">
    <property type="protein sequence ID" value="JAD62493.1"/>
    <property type="molecule type" value="Transcribed_RNA"/>
</dbReference>
<dbReference type="AlphaFoldDB" id="A0A0A9BK05"/>
<name>A0A0A9BK05_ARUDO</name>
<protein>
    <submittedName>
        <fullName evidence="1">Uncharacterized protein</fullName>
    </submittedName>
</protein>
<organism evidence="1">
    <name type="scientific">Arundo donax</name>
    <name type="common">Giant reed</name>
    <name type="synonym">Donax arundinaceus</name>
    <dbReference type="NCBI Taxonomy" id="35708"/>
    <lineage>
        <taxon>Eukaryota</taxon>
        <taxon>Viridiplantae</taxon>
        <taxon>Streptophyta</taxon>
        <taxon>Embryophyta</taxon>
        <taxon>Tracheophyta</taxon>
        <taxon>Spermatophyta</taxon>
        <taxon>Magnoliopsida</taxon>
        <taxon>Liliopsida</taxon>
        <taxon>Poales</taxon>
        <taxon>Poaceae</taxon>
        <taxon>PACMAD clade</taxon>
        <taxon>Arundinoideae</taxon>
        <taxon>Arundineae</taxon>
        <taxon>Arundo</taxon>
    </lineage>
</organism>
<sequence>MNCAKSCYFPRAWKSFACLFVEQEKNIQVTT</sequence>
<evidence type="ECO:0000313" key="1">
    <source>
        <dbReference type="EMBL" id="JAD62493.1"/>
    </source>
</evidence>
<accession>A0A0A9BK05</accession>
<reference evidence="1" key="2">
    <citation type="journal article" date="2015" name="Data Brief">
        <title>Shoot transcriptome of the giant reed, Arundo donax.</title>
        <authorList>
            <person name="Barrero R.A."/>
            <person name="Guerrero F.D."/>
            <person name="Moolhuijzen P."/>
            <person name="Goolsby J.A."/>
            <person name="Tidwell J."/>
            <person name="Bellgard S.E."/>
            <person name="Bellgard M.I."/>
        </authorList>
    </citation>
    <scope>NUCLEOTIDE SEQUENCE</scope>
    <source>
        <tissue evidence="1">Shoot tissue taken approximately 20 cm above the soil surface</tissue>
    </source>
</reference>
<proteinExistence type="predicted"/>
<reference evidence="1" key="1">
    <citation type="submission" date="2014-09" db="EMBL/GenBank/DDBJ databases">
        <authorList>
            <person name="Magalhaes I.L.F."/>
            <person name="Oliveira U."/>
            <person name="Santos F.R."/>
            <person name="Vidigal T.H.D.A."/>
            <person name="Brescovit A.D."/>
            <person name="Santos A.J."/>
        </authorList>
    </citation>
    <scope>NUCLEOTIDE SEQUENCE</scope>
    <source>
        <tissue evidence="1">Shoot tissue taken approximately 20 cm above the soil surface</tissue>
    </source>
</reference>